<organism evidence="3 4">
    <name type="scientific">Streptomyces blastmyceticus</name>
    <dbReference type="NCBI Taxonomy" id="68180"/>
    <lineage>
        <taxon>Bacteria</taxon>
        <taxon>Bacillati</taxon>
        <taxon>Actinomycetota</taxon>
        <taxon>Actinomycetes</taxon>
        <taxon>Kitasatosporales</taxon>
        <taxon>Streptomycetaceae</taxon>
        <taxon>Streptomyces</taxon>
    </lineage>
</organism>
<reference evidence="3 4" key="1">
    <citation type="journal article" date="2019" name="Int. J. Syst. Evol. Microbiol.">
        <title>The Global Catalogue of Microorganisms (GCM) 10K type strain sequencing project: providing services to taxonomists for standard genome sequencing and annotation.</title>
        <authorList>
            <consortium name="The Broad Institute Genomics Platform"/>
            <consortium name="The Broad Institute Genome Sequencing Center for Infectious Disease"/>
            <person name="Wu L."/>
            <person name="Ma J."/>
        </authorList>
    </citation>
    <scope>NUCLEOTIDE SEQUENCE [LARGE SCALE GENOMIC DNA]</scope>
    <source>
        <strain evidence="3 4">JCM 4565</strain>
    </source>
</reference>
<accession>A0ABN0XQE9</accession>
<evidence type="ECO:0000313" key="3">
    <source>
        <dbReference type="EMBL" id="GAA0370230.1"/>
    </source>
</evidence>
<dbReference type="Proteomes" id="UP001500063">
    <property type="component" value="Unassembled WGS sequence"/>
</dbReference>
<evidence type="ECO:0000259" key="2">
    <source>
        <dbReference type="Pfam" id="PF08378"/>
    </source>
</evidence>
<dbReference type="EMBL" id="BAAABW010000026">
    <property type="protein sequence ID" value="GAA0370230.1"/>
    <property type="molecule type" value="Genomic_DNA"/>
</dbReference>
<proteinExistence type="predicted"/>
<dbReference type="InterPro" id="IPR011528">
    <property type="entry name" value="NERD"/>
</dbReference>
<feature type="domain" description="NERD" evidence="2">
    <location>
        <begin position="125"/>
        <end position="228"/>
    </location>
</feature>
<sequence length="282" mass="30034">MRPRDRGDVAGPHRFNGRPGGLVPPLLRHYGGWGVVGVRERPDGNDANEANDGIGGKAARKTSANGKAYDPERLFLPPDDDLAPNRPGETLRARLDASGTGRVALALARCLGRRPVEDAWRRALAAEQAVGAALEELTAGGWDVVHSIVLPGDAVIAHLLIGPGGVFGVAAKPAHKARVQVGETLVRVSRERHPRPYVREIRHDCVRASLVLSRGCGFLVQVRPVLVLVGAGSVEVSPALEDVQVLEEAQAAALGAAGGVLHPSRADRIHTVARNRRVWLWA</sequence>
<dbReference type="Pfam" id="PF08378">
    <property type="entry name" value="NERD"/>
    <property type="match status" value="1"/>
</dbReference>
<name>A0ABN0XQE9_9ACTN</name>
<comment type="caution">
    <text evidence="3">The sequence shown here is derived from an EMBL/GenBank/DDBJ whole genome shotgun (WGS) entry which is preliminary data.</text>
</comment>
<protein>
    <recommendedName>
        <fullName evidence="2">NERD domain-containing protein</fullName>
    </recommendedName>
</protein>
<evidence type="ECO:0000256" key="1">
    <source>
        <dbReference type="SAM" id="MobiDB-lite"/>
    </source>
</evidence>
<gene>
    <name evidence="3" type="ORF">GCM10010319_55260</name>
</gene>
<evidence type="ECO:0000313" key="4">
    <source>
        <dbReference type="Proteomes" id="UP001500063"/>
    </source>
</evidence>
<feature type="region of interest" description="Disordered" evidence="1">
    <location>
        <begin position="41"/>
        <end position="70"/>
    </location>
</feature>
<keyword evidence="4" id="KW-1185">Reference proteome</keyword>